<protein>
    <submittedName>
        <fullName evidence="1">Uncharacterized protein</fullName>
    </submittedName>
</protein>
<dbReference type="AlphaFoldDB" id="A0A0E3V5R0"/>
<accession>A0A0E3V5R0</accession>
<dbReference type="EMBL" id="CP010429">
    <property type="protein sequence ID" value="AKD53871.1"/>
    <property type="molecule type" value="Genomic_DNA"/>
</dbReference>
<evidence type="ECO:0000313" key="2">
    <source>
        <dbReference type="Proteomes" id="UP000033054"/>
    </source>
</evidence>
<dbReference type="Proteomes" id="UP000033054">
    <property type="component" value="Chromosome"/>
</dbReference>
<evidence type="ECO:0000313" key="1">
    <source>
        <dbReference type="EMBL" id="AKD53871.1"/>
    </source>
</evidence>
<reference evidence="1 2" key="1">
    <citation type="journal article" date="2014" name="Curr. Microbiol.">
        <title>Spirosoma radiotolerans sp. nov., a gamma-radiation-resistant bacterium isolated from gamma ray-irradiated soil.</title>
        <authorList>
            <person name="Lee J.J."/>
            <person name="Srinivasan S."/>
            <person name="Lim S."/>
            <person name="Joe M."/>
            <person name="Im S."/>
            <person name="Bae S.I."/>
            <person name="Park K.R."/>
            <person name="Han J.H."/>
            <person name="Park S.H."/>
            <person name="Joo B.M."/>
            <person name="Park S.J."/>
            <person name="Kim M.K."/>
        </authorList>
    </citation>
    <scope>NUCLEOTIDE SEQUENCE [LARGE SCALE GENOMIC DNA]</scope>
    <source>
        <strain evidence="1 2">DG5A</strain>
    </source>
</reference>
<keyword evidence="2" id="KW-1185">Reference proteome</keyword>
<dbReference type="KEGG" id="srd:SD10_02075"/>
<dbReference type="STRING" id="1379870.SD10_02075"/>
<proteinExistence type="predicted"/>
<name>A0A0E3V5R0_9BACT</name>
<dbReference type="HOGENOM" id="CLU_2702965_0_0_10"/>
<dbReference type="PATRIC" id="fig|1379870.5.peg.460"/>
<gene>
    <name evidence="1" type="ORF">SD10_02075</name>
</gene>
<organism evidence="1 2">
    <name type="scientific">Spirosoma radiotolerans</name>
    <dbReference type="NCBI Taxonomy" id="1379870"/>
    <lineage>
        <taxon>Bacteria</taxon>
        <taxon>Pseudomonadati</taxon>
        <taxon>Bacteroidota</taxon>
        <taxon>Cytophagia</taxon>
        <taxon>Cytophagales</taxon>
        <taxon>Cytophagaceae</taxon>
        <taxon>Spirosoma</taxon>
    </lineage>
</organism>
<sequence>MSYDIVTNGQKRSLTVESQEEADTAFVIQLPALNSASVLSQKTPGLWSNRYFTFCDAVKLPNTDWITFSQNSW</sequence>